<evidence type="ECO:0000256" key="2">
    <source>
        <dbReference type="ARBA" id="ARBA00022618"/>
    </source>
</evidence>
<evidence type="ECO:0000256" key="6">
    <source>
        <dbReference type="SAM" id="MobiDB-lite"/>
    </source>
</evidence>
<keyword evidence="7" id="KW-0812">Transmembrane</keyword>
<keyword evidence="12" id="KW-1185">Reference proteome</keyword>
<dbReference type="Pfam" id="PF12896">
    <property type="entry name" value="ANAPC4"/>
    <property type="match status" value="1"/>
</dbReference>
<evidence type="ECO:0000313" key="12">
    <source>
        <dbReference type="Proteomes" id="UP001152797"/>
    </source>
</evidence>
<evidence type="ECO:0000259" key="8">
    <source>
        <dbReference type="Pfam" id="PF12894"/>
    </source>
</evidence>
<dbReference type="SUPFAM" id="SSF141571">
    <property type="entry name" value="Pentapeptide repeat-like"/>
    <property type="match status" value="1"/>
</dbReference>
<evidence type="ECO:0000256" key="7">
    <source>
        <dbReference type="SAM" id="Phobius"/>
    </source>
</evidence>
<dbReference type="GO" id="GO:0034399">
    <property type="term" value="C:nuclear periphery"/>
    <property type="evidence" value="ECO:0007669"/>
    <property type="project" value="TreeGrafter"/>
</dbReference>
<feature type="domain" description="Anaphase-promoting complex subunit 4 long" evidence="9">
    <location>
        <begin position="257"/>
        <end position="434"/>
    </location>
</feature>
<dbReference type="Pfam" id="PF12894">
    <property type="entry name" value="ANAPC4_WD40"/>
    <property type="match status" value="1"/>
</dbReference>
<accession>A0A9P1GP17</accession>
<feature type="compositionally biased region" description="Acidic residues" evidence="6">
    <location>
        <begin position="1110"/>
        <end position="1140"/>
    </location>
</feature>
<evidence type="ECO:0000313" key="10">
    <source>
        <dbReference type="EMBL" id="CAI4018466.1"/>
    </source>
</evidence>
<feature type="region of interest" description="Disordered" evidence="6">
    <location>
        <begin position="783"/>
        <end position="830"/>
    </location>
</feature>
<proteinExistence type="predicted"/>
<dbReference type="InterPro" id="IPR024790">
    <property type="entry name" value="APC4_long_dom"/>
</dbReference>
<dbReference type="Pfam" id="PF00805">
    <property type="entry name" value="Pentapeptide"/>
    <property type="match status" value="2"/>
</dbReference>
<evidence type="ECO:0000256" key="1">
    <source>
        <dbReference type="ARBA" id="ARBA00016067"/>
    </source>
</evidence>
<feature type="region of interest" description="Disordered" evidence="6">
    <location>
        <begin position="457"/>
        <end position="477"/>
    </location>
</feature>
<organism evidence="10">
    <name type="scientific">Cladocopium goreaui</name>
    <dbReference type="NCBI Taxonomy" id="2562237"/>
    <lineage>
        <taxon>Eukaryota</taxon>
        <taxon>Sar</taxon>
        <taxon>Alveolata</taxon>
        <taxon>Dinophyceae</taxon>
        <taxon>Suessiales</taxon>
        <taxon>Symbiodiniaceae</taxon>
        <taxon>Cladocopium</taxon>
    </lineage>
</organism>
<feature type="region of interest" description="Disordered" evidence="6">
    <location>
        <begin position="1107"/>
        <end position="1153"/>
    </location>
</feature>
<dbReference type="GO" id="GO:0051301">
    <property type="term" value="P:cell division"/>
    <property type="evidence" value="ECO:0007669"/>
    <property type="project" value="UniProtKB-KW"/>
</dbReference>
<dbReference type="GO" id="GO:0070979">
    <property type="term" value="P:protein K11-linked ubiquitination"/>
    <property type="evidence" value="ECO:0007669"/>
    <property type="project" value="TreeGrafter"/>
</dbReference>
<evidence type="ECO:0000256" key="3">
    <source>
        <dbReference type="ARBA" id="ARBA00022776"/>
    </source>
</evidence>
<dbReference type="EMBL" id="CAMXCT020006696">
    <property type="protein sequence ID" value="CAL1171841.1"/>
    <property type="molecule type" value="Genomic_DNA"/>
</dbReference>
<evidence type="ECO:0000313" key="11">
    <source>
        <dbReference type="EMBL" id="CAL1171841.1"/>
    </source>
</evidence>
<dbReference type="GO" id="GO:0005680">
    <property type="term" value="C:anaphase-promoting complex"/>
    <property type="evidence" value="ECO:0007669"/>
    <property type="project" value="InterPro"/>
</dbReference>
<dbReference type="PANTHER" id="PTHR13260:SF0">
    <property type="entry name" value="ANAPHASE-PROMOTING COMPLEX SUBUNIT 4"/>
    <property type="match status" value="1"/>
</dbReference>
<dbReference type="Gene3D" id="2.130.10.10">
    <property type="entry name" value="YVTN repeat-like/Quinoprotein amine dehydrogenase"/>
    <property type="match status" value="1"/>
</dbReference>
<gene>
    <name evidence="10" type="ORF">C1SCF055_LOCUS43030</name>
</gene>
<dbReference type="InterPro" id="IPR024789">
    <property type="entry name" value="APC4"/>
</dbReference>
<dbReference type="PANTHER" id="PTHR13260">
    <property type="entry name" value="ANAPHASE PROMOTING COMPLEX SUBUNIT 4 APC4"/>
    <property type="match status" value="1"/>
</dbReference>
<dbReference type="Proteomes" id="UP001152797">
    <property type="component" value="Unassembled WGS sequence"/>
</dbReference>
<dbReference type="GO" id="GO:0031145">
    <property type="term" value="P:anaphase-promoting complex-dependent catabolic process"/>
    <property type="evidence" value="ECO:0007669"/>
    <property type="project" value="InterPro"/>
</dbReference>
<keyword evidence="3" id="KW-0498">Mitosis</keyword>
<evidence type="ECO:0000256" key="4">
    <source>
        <dbReference type="ARBA" id="ARBA00022786"/>
    </source>
</evidence>
<sequence length="1488" mass="163255">MEAKKRGGFSVVSDRAASDLEAFEWNSTMDLLACLTAAPDSTMSIYRLLSEDQSPKLLSEKITGVGSSLAWSPCGRRVAVGDRLGGITLFDGETGSVLHSRRSHSAPVTALCWVDGHYAYEEPAWSGMLPPLLTVPSAPSNMFAETPSREDLNSSKFSILASVDEVGHVVLAAGGTFPLQVKDIFEDQHQLQSRCRNPMALHLSPDLRCLAVLLGPGSPSMATPDVRSPPSQASVNSPEGGSPKKSPSSDLAVVVWDVRRLAIRRKELAQCSAMAERLCGVASYTQQAVDTLGTVWRSSASGFVNKIRALTECIEAYSGAGSRAMAVHSELLFTLCTGNPSDPVHAFLTRQSTPQQLSRLEKSLMQALDYVNLVTCSHLQVAVQHMLTILQELKVCAGWDRFTSIGLDSALISQLEEQVMRFAALTEQLLLDSSYARRFARTVFHLLLYQAQKLSEGATPDNTTGTPSSRLDPAHCTAPNPSDVEDFVARQQSLELKEVTSRIGSRAKASDAEEEVEASLAFQVAQLVSLVKGLGQGISSEMARHSAPLMCESFSAPSPWHCVASPELRAVASADAASLVPSPRGIGLPRVHMAWEDLSTNQGKGLKETLPEQLLILWCGGSPEAQLHLARIHLPVGAPGAAIQPQSQLATLKVNSLGSGHFMLSRSYDASHVAALILEEGESKQPTATVCLLDISALEFHPPGEEVPMVLNQLPQDALRQSAALPESYLWASSMRVMSHRGVCSIYSWRKRRLLTLDLEDEDDAEDDDMALESCDLEHLEHTEPQVQPAEPSPKTQVQPAEPSPKTQVQPAEPSLWTPEPSLWTPDGPTQRGVWCNKHLEVGEEVRKAWKEKAMARVEKIKDETVRKEALAQVEARECHLLERFRVAFPIQMHTYGPPQPFGFRFGDVVFKREGDVLPAEVQSHVEDYFNFLRETQQTWQHITTREAGCTLTEAPQRLLLFSQTDLTGADLCNLEMPGGCFCKQLQGVDLSGANLRGAKLNNCKLQGADLCAASLQGANLQCAQMQGATLQNACLQGAVLHEADLTNADLSRANLTGADLEGVKWEKEHPPKGPARCDPLDEVKFPKRKGRISFAQAWMHFLKKLNPWADEDEEEEDGGDESEEEDEDEEEDGTVEDEAGGEKPAVGEGDGSNECCIPLLDCGSDIAKDIQSEVQVEVKKAFDTVAEVVDARLDQAVRQATQRLELLMKKLDAAAKPQVKVLKTMVAQMQGDAFKKLGREKQNQLIDAVKLLSRLPTVKKGLKKFNEQVDEFRRKVDEVEGIGLSRVLTKLTNLQLQRATGYSSGDFLAFLKCSPKQMANDTRELEDITNYLEKLQETVNVNNWDDIVDNFMCLYDLHTQLKGERSRAIFLSIWKDSKLRQSIAVADKFQKAVNVNDPPAFIIHEVKNAVGHVKKNATAWKIAMKKEVAAIDLIKARQQAFFQFLISCISGVFVFLATLFSGLVLDAMEAGKVNVPLLSDLLNSTAF</sequence>
<reference evidence="11" key="2">
    <citation type="submission" date="2024-04" db="EMBL/GenBank/DDBJ databases">
        <authorList>
            <person name="Chen Y."/>
            <person name="Shah S."/>
            <person name="Dougan E. K."/>
            <person name="Thang M."/>
            <person name="Chan C."/>
        </authorList>
    </citation>
    <scope>NUCLEOTIDE SEQUENCE [LARGE SCALE GENOMIC DNA]</scope>
</reference>
<dbReference type="EMBL" id="CAMXCT030006696">
    <property type="protein sequence ID" value="CAL4805778.1"/>
    <property type="molecule type" value="Genomic_DNA"/>
</dbReference>
<feature type="domain" description="Anaphase-promoting complex subunit 4-like WD40" evidence="8">
    <location>
        <begin position="24"/>
        <end position="114"/>
    </location>
</feature>
<feature type="compositionally biased region" description="Polar residues" evidence="6">
    <location>
        <begin position="460"/>
        <end position="469"/>
    </location>
</feature>
<keyword evidence="4" id="KW-0833">Ubl conjugation pathway</keyword>
<keyword evidence="2" id="KW-0132">Cell division</keyword>
<comment type="caution">
    <text evidence="10">The sequence shown here is derived from an EMBL/GenBank/DDBJ whole genome shotgun (WGS) entry which is preliminary data.</text>
</comment>
<dbReference type="Gene3D" id="2.160.20.80">
    <property type="entry name" value="E3 ubiquitin-protein ligase SopA"/>
    <property type="match status" value="1"/>
</dbReference>
<evidence type="ECO:0000256" key="5">
    <source>
        <dbReference type="ARBA" id="ARBA00023306"/>
    </source>
</evidence>
<keyword evidence="7" id="KW-0472">Membrane</keyword>
<feature type="region of interest" description="Disordered" evidence="6">
    <location>
        <begin position="220"/>
        <end position="248"/>
    </location>
</feature>
<protein>
    <recommendedName>
        <fullName evidence="1">Anaphase-promoting complex subunit 4</fullName>
    </recommendedName>
</protein>
<name>A0A9P1GP17_9DINO</name>
<feature type="compositionally biased region" description="Polar residues" evidence="6">
    <location>
        <begin position="794"/>
        <end position="810"/>
    </location>
</feature>
<feature type="compositionally biased region" description="Low complexity" evidence="6">
    <location>
        <begin position="237"/>
        <end position="248"/>
    </location>
</feature>
<dbReference type="InterPro" id="IPR024977">
    <property type="entry name" value="Apc4-like_WD40_dom"/>
</dbReference>
<dbReference type="OrthoDB" id="421404at2759"/>
<dbReference type="InterPro" id="IPR001646">
    <property type="entry name" value="5peptide_repeat"/>
</dbReference>
<dbReference type="InterPro" id="IPR036322">
    <property type="entry name" value="WD40_repeat_dom_sf"/>
</dbReference>
<reference evidence="10" key="1">
    <citation type="submission" date="2022-10" db="EMBL/GenBank/DDBJ databases">
        <authorList>
            <person name="Chen Y."/>
            <person name="Dougan E. K."/>
            <person name="Chan C."/>
            <person name="Rhodes N."/>
            <person name="Thang M."/>
        </authorList>
    </citation>
    <scope>NUCLEOTIDE SEQUENCE</scope>
</reference>
<dbReference type="SUPFAM" id="SSF50978">
    <property type="entry name" value="WD40 repeat-like"/>
    <property type="match status" value="1"/>
</dbReference>
<feature type="transmembrane region" description="Helical" evidence="7">
    <location>
        <begin position="1442"/>
        <end position="1466"/>
    </location>
</feature>
<dbReference type="EMBL" id="CAMXCT010006696">
    <property type="protein sequence ID" value="CAI4018466.1"/>
    <property type="molecule type" value="Genomic_DNA"/>
</dbReference>
<dbReference type="InterPro" id="IPR015943">
    <property type="entry name" value="WD40/YVTN_repeat-like_dom_sf"/>
</dbReference>
<evidence type="ECO:0000259" key="9">
    <source>
        <dbReference type="Pfam" id="PF12896"/>
    </source>
</evidence>
<keyword evidence="5" id="KW-0131">Cell cycle</keyword>
<keyword evidence="7" id="KW-1133">Transmembrane helix</keyword>